<feature type="compositionally biased region" description="Basic residues" evidence="1">
    <location>
        <begin position="314"/>
        <end position="359"/>
    </location>
</feature>
<dbReference type="GO" id="GO:0016791">
    <property type="term" value="F:phosphatase activity"/>
    <property type="evidence" value="ECO:0007669"/>
    <property type="project" value="TreeGrafter"/>
</dbReference>
<dbReference type="GO" id="GO:0000298">
    <property type="term" value="F:endopolyphosphatase activity"/>
    <property type="evidence" value="ECO:0007669"/>
    <property type="project" value="TreeGrafter"/>
</dbReference>
<dbReference type="Gene3D" id="3.60.21.10">
    <property type="match status" value="1"/>
</dbReference>
<dbReference type="InterPro" id="IPR029052">
    <property type="entry name" value="Metallo-depent_PP-like"/>
</dbReference>
<dbReference type="PANTHER" id="PTHR42850:SF4">
    <property type="entry name" value="ZINC-DEPENDENT ENDOPOLYPHOSPHATASE"/>
    <property type="match status" value="1"/>
</dbReference>
<sequence>MKYEKVPSEDYDADAQELSVELSSAVDSDEDVLSLDGTPIFTDPESDANASRGFCCKKDASAPRKAPTQRKRSSKKSKRGPWARRLHVFSFLILTTIVVFTFLPSAITKLVTWRHGQLYGGGCKGMAGHRAERTRPHAPDDGNDDIDVLSAADAKASKKDKSAVNLYTAPSMSYNPNSPYIQLSKLPEKYIPKPQGPAASRTLVFIGDVHGMLLEFQELLEKLENKGFLEDSHFVLAGDMISKGPDSLKLVDTLIALNASCVRGNHEDQVLKAYWKLHSKNHEIEEGEVVVAADAERQFLEKPDEHNNVEAADKRKKKTHKKNKDKKDKRKNKDKSKPKKNKDKKSKSKKNKKHPINKFKHSDILLAKSLHRRHAEYLESCPLILKLDGVSNLGDVAVVHAGMVPGVALERQKPSVVMNVRTFVKKVPTPGRKGIHWGRLWSDYQFDTAKEADGKPLTVIYGHDARRGLELRKYTKGLDTNCVRGGRLTAFVVRGGRKGGTSVVSVPCRKWL</sequence>
<evidence type="ECO:0000313" key="5">
    <source>
        <dbReference type="Proteomes" id="UP001375240"/>
    </source>
</evidence>
<organism evidence="4 5">
    <name type="scientific">Orbilia brochopaga</name>
    <dbReference type="NCBI Taxonomy" id="3140254"/>
    <lineage>
        <taxon>Eukaryota</taxon>
        <taxon>Fungi</taxon>
        <taxon>Dikarya</taxon>
        <taxon>Ascomycota</taxon>
        <taxon>Pezizomycotina</taxon>
        <taxon>Orbiliomycetes</taxon>
        <taxon>Orbiliales</taxon>
        <taxon>Orbiliaceae</taxon>
        <taxon>Orbilia</taxon>
    </lineage>
</organism>
<dbReference type="InterPro" id="IPR004843">
    <property type="entry name" value="Calcineurin-like_PHP"/>
</dbReference>
<dbReference type="InterPro" id="IPR050126">
    <property type="entry name" value="Ap4A_hydrolase"/>
</dbReference>
<name>A0AAV9VG47_9PEZI</name>
<reference evidence="4 5" key="1">
    <citation type="submission" date="2019-10" db="EMBL/GenBank/DDBJ databases">
        <authorList>
            <person name="Palmer J.M."/>
        </authorList>
    </citation>
    <scope>NUCLEOTIDE SEQUENCE [LARGE SCALE GENOMIC DNA]</scope>
    <source>
        <strain evidence="4 5">TWF696</strain>
    </source>
</reference>
<evidence type="ECO:0000256" key="1">
    <source>
        <dbReference type="SAM" id="MobiDB-lite"/>
    </source>
</evidence>
<dbReference type="SUPFAM" id="SSF56300">
    <property type="entry name" value="Metallo-dependent phosphatases"/>
    <property type="match status" value="1"/>
</dbReference>
<keyword evidence="2" id="KW-1133">Transmembrane helix</keyword>
<feature type="domain" description="Calcineurin-like phosphoesterase" evidence="3">
    <location>
        <begin position="203"/>
        <end position="285"/>
    </location>
</feature>
<keyword evidence="2" id="KW-0812">Transmembrane</keyword>
<keyword evidence="2" id="KW-0472">Membrane</keyword>
<feature type="region of interest" description="Disordered" evidence="1">
    <location>
        <begin position="300"/>
        <end position="359"/>
    </location>
</feature>
<evidence type="ECO:0000313" key="4">
    <source>
        <dbReference type="EMBL" id="KAK6359901.1"/>
    </source>
</evidence>
<dbReference type="EMBL" id="JAVHNQ010000001">
    <property type="protein sequence ID" value="KAK6359901.1"/>
    <property type="molecule type" value="Genomic_DNA"/>
</dbReference>
<feature type="region of interest" description="Disordered" evidence="1">
    <location>
        <begin position="29"/>
        <end position="79"/>
    </location>
</feature>
<dbReference type="GO" id="GO:0005737">
    <property type="term" value="C:cytoplasm"/>
    <property type="evidence" value="ECO:0007669"/>
    <property type="project" value="TreeGrafter"/>
</dbReference>
<dbReference type="AlphaFoldDB" id="A0AAV9VG47"/>
<dbReference type="GO" id="GO:0006798">
    <property type="term" value="P:polyphosphate catabolic process"/>
    <property type="evidence" value="ECO:0007669"/>
    <property type="project" value="TreeGrafter"/>
</dbReference>
<dbReference type="PANTHER" id="PTHR42850">
    <property type="entry name" value="METALLOPHOSPHOESTERASE"/>
    <property type="match status" value="1"/>
</dbReference>
<gene>
    <name evidence="4" type="ORF">TWF696_001028</name>
</gene>
<evidence type="ECO:0000256" key="2">
    <source>
        <dbReference type="SAM" id="Phobius"/>
    </source>
</evidence>
<keyword evidence="5" id="KW-1185">Reference proteome</keyword>
<proteinExistence type="predicted"/>
<dbReference type="Proteomes" id="UP001375240">
    <property type="component" value="Unassembled WGS sequence"/>
</dbReference>
<accession>A0AAV9VG47</accession>
<dbReference type="Pfam" id="PF00149">
    <property type="entry name" value="Metallophos"/>
    <property type="match status" value="1"/>
</dbReference>
<feature type="transmembrane region" description="Helical" evidence="2">
    <location>
        <begin position="86"/>
        <end position="107"/>
    </location>
</feature>
<protein>
    <recommendedName>
        <fullName evidence="3">Calcineurin-like phosphoesterase domain-containing protein</fullName>
    </recommendedName>
</protein>
<feature type="compositionally biased region" description="Basic and acidic residues" evidence="1">
    <location>
        <begin position="300"/>
        <end position="313"/>
    </location>
</feature>
<evidence type="ECO:0000259" key="3">
    <source>
        <dbReference type="Pfam" id="PF00149"/>
    </source>
</evidence>
<feature type="compositionally biased region" description="Basic residues" evidence="1">
    <location>
        <begin position="67"/>
        <end position="79"/>
    </location>
</feature>
<comment type="caution">
    <text evidence="4">The sequence shown here is derived from an EMBL/GenBank/DDBJ whole genome shotgun (WGS) entry which is preliminary data.</text>
</comment>